<feature type="signal peptide" evidence="1">
    <location>
        <begin position="1"/>
        <end position="18"/>
    </location>
</feature>
<accession>A0A6U2IMH6</accession>
<dbReference type="EMBL" id="HBFK01035001">
    <property type="protein sequence ID" value="CAD8754708.1"/>
    <property type="molecule type" value="Transcribed_RNA"/>
</dbReference>
<name>A0A6U2IMH6_HEMAN</name>
<proteinExistence type="predicted"/>
<sequence>MRNLFILPVITMLVVVGAMPIGHDEAKKQSHITFHVKPGHLDQTHEISLDHIKCQFSFRAAHAAHGEEWDMLLVKEGGHGGKYTCTIKDLDQDPPHATFLGFSAHMFGAENDHLESYDIWNHEGALLEGDDFIIEGNTLRSDTHWRLSGLSKVILACT</sequence>
<gene>
    <name evidence="2" type="ORF">HAND1043_LOCUS21216</name>
</gene>
<evidence type="ECO:0000313" key="2">
    <source>
        <dbReference type="EMBL" id="CAD8754708.1"/>
    </source>
</evidence>
<protein>
    <submittedName>
        <fullName evidence="2">Uncharacterized protein</fullName>
    </submittedName>
</protein>
<feature type="chain" id="PRO_5030159994" evidence="1">
    <location>
        <begin position="19"/>
        <end position="158"/>
    </location>
</feature>
<reference evidence="2" key="1">
    <citation type="submission" date="2021-01" db="EMBL/GenBank/DDBJ databases">
        <authorList>
            <person name="Corre E."/>
            <person name="Pelletier E."/>
            <person name="Niang G."/>
            <person name="Scheremetjew M."/>
            <person name="Finn R."/>
            <person name="Kale V."/>
            <person name="Holt S."/>
            <person name="Cochrane G."/>
            <person name="Meng A."/>
            <person name="Brown T."/>
            <person name="Cohen L."/>
        </authorList>
    </citation>
    <scope>NUCLEOTIDE SEQUENCE</scope>
    <source>
        <strain evidence="2">CCMP441</strain>
    </source>
</reference>
<dbReference type="AlphaFoldDB" id="A0A6U2IMH6"/>
<keyword evidence="1" id="KW-0732">Signal</keyword>
<evidence type="ECO:0000256" key="1">
    <source>
        <dbReference type="SAM" id="SignalP"/>
    </source>
</evidence>
<dbReference type="InterPro" id="IPR018887">
    <property type="entry name" value="MYDGF"/>
</dbReference>
<organism evidence="2">
    <name type="scientific">Hemiselmis andersenii</name>
    <name type="common">Cryptophyte alga</name>
    <dbReference type="NCBI Taxonomy" id="464988"/>
    <lineage>
        <taxon>Eukaryota</taxon>
        <taxon>Cryptophyceae</taxon>
        <taxon>Cryptomonadales</taxon>
        <taxon>Hemiselmidaceae</taxon>
        <taxon>Hemiselmis</taxon>
    </lineage>
</organism>
<dbReference type="Pfam" id="PF10572">
    <property type="entry name" value="UPF0556"/>
    <property type="match status" value="1"/>
</dbReference>